<keyword evidence="2" id="KW-1185">Reference proteome</keyword>
<accession>A0A9X2BGI0</accession>
<comment type="caution">
    <text evidence="1">The sequence shown here is derived from an EMBL/GenBank/DDBJ whole genome shotgun (WGS) entry which is preliminary data.</text>
</comment>
<proteinExistence type="predicted"/>
<dbReference type="EMBL" id="JAJHVV010000003">
    <property type="protein sequence ID" value="MCK6262911.1"/>
    <property type="molecule type" value="Genomic_DNA"/>
</dbReference>
<protein>
    <submittedName>
        <fullName evidence="1">Uncharacterized protein</fullName>
    </submittedName>
</protein>
<organism evidence="1 2">
    <name type="scientific">Vibrio amylolyticus</name>
    <dbReference type="NCBI Taxonomy" id="2847292"/>
    <lineage>
        <taxon>Bacteria</taxon>
        <taxon>Pseudomonadati</taxon>
        <taxon>Pseudomonadota</taxon>
        <taxon>Gammaproteobacteria</taxon>
        <taxon>Vibrionales</taxon>
        <taxon>Vibrionaceae</taxon>
        <taxon>Vibrio</taxon>
    </lineage>
</organism>
<gene>
    <name evidence="1" type="ORF">KP803_06420</name>
</gene>
<dbReference type="Proteomes" id="UP001139559">
    <property type="component" value="Unassembled WGS sequence"/>
</dbReference>
<evidence type="ECO:0000313" key="1">
    <source>
        <dbReference type="EMBL" id="MCK6262911.1"/>
    </source>
</evidence>
<evidence type="ECO:0000313" key="2">
    <source>
        <dbReference type="Proteomes" id="UP001139559"/>
    </source>
</evidence>
<name>A0A9X2BGI0_9VIBR</name>
<sequence length="90" mass="10031">MLMMAIAIQGCSNQQASAVGMRKSTVTAYPQNMTNTQLCETLYYSRSSTQTKAAIGSEFNRRGLSRSQCDEQNKKLYLVKAIDEILSKVE</sequence>
<reference evidence="1" key="1">
    <citation type="submission" date="2021-11" db="EMBL/GenBank/DDBJ databases">
        <title>Vibrio ZSDE26 sp. nov. and Vibrio ZSDZ34 sp. nov., isolated from coastal seawater in Qingdao.</title>
        <authorList>
            <person name="Zhang P."/>
        </authorList>
    </citation>
    <scope>NUCLEOTIDE SEQUENCE</scope>
    <source>
        <strain evidence="1">ZSDE26</strain>
    </source>
</reference>
<dbReference type="AlphaFoldDB" id="A0A9X2BGI0"/>